<name>A0A1G7KNL8_9BACT</name>
<dbReference type="AlphaFoldDB" id="A0A1G7KNL8"/>
<evidence type="ECO:0000313" key="2">
    <source>
        <dbReference type="EMBL" id="SDF38721.1"/>
    </source>
</evidence>
<reference evidence="3" key="1">
    <citation type="submission" date="2016-10" db="EMBL/GenBank/DDBJ databases">
        <authorList>
            <person name="Varghese N."/>
            <person name="Submissions S."/>
        </authorList>
    </citation>
    <scope>NUCLEOTIDE SEQUENCE [LARGE SCALE GENOMIC DNA]</scope>
    <source>
        <strain evidence="3">GAS232</strain>
    </source>
</reference>
<proteinExistence type="predicted"/>
<feature type="region of interest" description="Disordered" evidence="1">
    <location>
        <begin position="221"/>
        <end position="243"/>
    </location>
</feature>
<evidence type="ECO:0000256" key="1">
    <source>
        <dbReference type="SAM" id="MobiDB-lite"/>
    </source>
</evidence>
<dbReference type="EMBL" id="LT629690">
    <property type="protein sequence ID" value="SDF38721.1"/>
    <property type="molecule type" value="Genomic_DNA"/>
</dbReference>
<sequence>MSILVALKLFSRIALGSLDSVLSTRKAIRLRHGVSRPMYRKAGLALVVVLLAGGAMDIVAQSSYNQITGPRNEDHPTWHDLPSIEWQDGSWYATASGNEARIILGEHDGAKDCQSFGCVGEAPRHSRTFLSHAVTGKYVLYQFLDNPPGGPVVTINTEEKWIRIGRNDRQRQPLTDELKTQYKYLLDEGEKILQEAARQYAEKSFKVAIANPLPATHTVTKAGPAPNNPPMTKAASNPPVRGTADRETQIQTNSEPPAMAASNGAVHWLKKDVDDFRLGPTTTLTAASSVGGGFNLTAKCLVYKKQFLAMGTISVSGIPIEIQLLNPRVQYALYDEPGSIDAKITPFFGTANVTGTVTQGHKASEAWIRIDTNPAKKNGYGDSRKIVVAFPGMPQFDDPTMQKNYEKSRKDLGELGSFFDPLTQANQTLYFLPDLEKASTLRIQLSLTDGNQPILSADLNDPILREFVLDCSTRKDKATRDAEMKAALDREAAEKAKEAEREAAVKAKQAELQKRQAQAFFRGTAADFDKRLPQAVAAAIQREGITGYDYSKETSKLIKIMNACEAPPDNPDKSKLRNISDLSNGIVPNGQMHMRVNINAHNVDYDKRDQDQRKYFEKKGIIHPEEKVQCEFTVDFGYNLILTGRIEKR</sequence>
<evidence type="ECO:0000313" key="3">
    <source>
        <dbReference type="Proteomes" id="UP000182427"/>
    </source>
</evidence>
<organism evidence="2 3">
    <name type="scientific">Terriglobus roseus</name>
    <dbReference type="NCBI Taxonomy" id="392734"/>
    <lineage>
        <taxon>Bacteria</taxon>
        <taxon>Pseudomonadati</taxon>
        <taxon>Acidobacteriota</taxon>
        <taxon>Terriglobia</taxon>
        <taxon>Terriglobales</taxon>
        <taxon>Acidobacteriaceae</taxon>
        <taxon>Terriglobus</taxon>
    </lineage>
</organism>
<dbReference type="Proteomes" id="UP000182427">
    <property type="component" value="Chromosome I"/>
</dbReference>
<accession>A0A1G7KNL8</accession>
<protein>
    <submittedName>
        <fullName evidence="2">Uncharacterized protein</fullName>
    </submittedName>
</protein>
<keyword evidence="3" id="KW-1185">Reference proteome</keyword>
<gene>
    <name evidence="2" type="ORF">SAMN05444167_2249</name>
</gene>